<protein>
    <submittedName>
        <fullName evidence="1">Uncharacterized protein</fullName>
    </submittedName>
</protein>
<evidence type="ECO:0000313" key="1">
    <source>
        <dbReference type="EMBL" id="PWA37854.1"/>
    </source>
</evidence>
<comment type="caution">
    <text evidence="1">The sequence shown here is derived from an EMBL/GenBank/DDBJ whole genome shotgun (WGS) entry which is preliminary data.</text>
</comment>
<gene>
    <name evidence="1" type="ORF">CTI12_AA577240</name>
</gene>
<accession>A0A2U1KM46</accession>
<sequence>MELVFKPGLLSSLLCIRGTFGPALDSTTITHVGCHELANNNSTRGVCLFCAPQPQAGAFGMAFNPPPRTPTKDALAVLFGMPRRSTVQ</sequence>
<dbReference type="Proteomes" id="UP000245207">
    <property type="component" value="Unassembled WGS sequence"/>
</dbReference>
<organism evidence="1 2">
    <name type="scientific">Artemisia annua</name>
    <name type="common">Sweet wormwood</name>
    <dbReference type="NCBI Taxonomy" id="35608"/>
    <lineage>
        <taxon>Eukaryota</taxon>
        <taxon>Viridiplantae</taxon>
        <taxon>Streptophyta</taxon>
        <taxon>Embryophyta</taxon>
        <taxon>Tracheophyta</taxon>
        <taxon>Spermatophyta</taxon>
        <taxon>Magnoliopsida</taxon>
        <taxon>eudicotyledons</taxon>
        <taxon>Gunneridae</taxon>
        <taxon>Pentapetalae</taxon>
        <taxon>asterids</taxon>
        <taxon>campanulids</taxon>
        <taxon>Asterales</taxon>
        <taxon>Asteraceae</taxon>
        <taxon>Asteroideae</taxon>
        <taxon>Anthemideae</taxon>
        <taxon>Artemisiinae</taxon>
        <taxon>Artemisia</taxon>
    </lineage>
</organism>
<dbReference type="AlphaFoldDB" id="A0A2U1KM46"/>
<keyword evidence="2" id="KW-1185">Reference proteome</keyword>
<proteinExistence type="predicted"/>
<evidence type="ECO:0000313" key="2">
    <source>
        <dbReference type="Proteomes" id="UP000245207"/>
    </source>
</evidence>
<dbReference type="EMBL" id="PKPP01016274">
    <property type="protein sequence ID" value="PWA37854.1"/>
    <property type="molecule type" value="Genomic_DNA"/>
</dbReference>
<reference evidence="1 2" key="1">
    <citation type="journal article" date="2018" name="Mol. Plant">
        <title>The genome of Artemisia annua provides insight into the evolution of Asteraceae family and artemisinin biosynthesis.</title>
        <authorList>
            <person name="Shen Q."/>
            <person name="Zhang L."/>
            <person name="Liao Z."/>
            <person name="Wang S."/>
            <person name="Yan T."/>
            <person name="Shi P."/>
            <person name="Liu M."/>
            <person name="Fu X."/>
            <person name="Pan Q."/>
            <person name="Wang Y."/>
            <person name="Lv Z."/>
            <person name="Lu X."/>
            <person name="Zhang F."/>
            <person name="Jiang W."/>
            <person name="Ma Y."/>
            <person name="Chen M."/>
            <person name="Hao X."/>
            <person name="Li L."/>
            <person name="Tang Y."/>
            <person name="Lv G."/>
            <person name="Zhou Y."/>
            <person name="Sun X."/>
            <person name="Brodelius P.E."/>
            <person name="Rose J.K.C."/>
            <person name="Tang K."/>
        </authorList>
    </citation>
    <scope>NUCLEOTIDE SEQUENCE [LARGE SCALE GENOMIC DNA]</scope>
    <source>
        <strain evidence="2">cv. Huhao1</strain>
        <tissue evidence="1">Leaf</tissue>
    </source>
</reference>
<name>A0A2U1KM46_ARTAN</name>